<evidence type="ECO:0000313" key="3">
    <source>
        <dbReference type="Proteomes" id="UP000247810"/>
    </source>
</evidence>
<reference evidence="2 3" key="1">
    <citation type="submission" date="2018-02" db="EMBL/GenBank/DDBJ databases">
        <title>The genomes of Aspergillus section Nigri reveals drivers in fungal speciation.</title>
        <authorList>
            <consortium name="DOE Joint Genome Institute"/>
            <person name="Vesth T.C."/>
            <person name="Nybo J."/>
            <person name="Theobald S."/>
            <person name="Brandl J."/>
            <person name="Frisvad J.C."/>
            <person name="Nielsen K.F."/>
            <person name="Lyhne E.K."/>
            <person name="Kogle M.E."/>
            <person name="Kuo A."/>
            <person name="Riley R."/>
            <person name="Clum A."/>
            <person name="Nolan M."/>
            <person name="Lipzen A."/>
            <person name="Salamov A."/>
            <person name="Henrissat B."/>
            <person name="Wiebenga A."/>
            <person name="De vries R.P."/>
            <person name="Grigoriev I.V."/>
            <person name="Mortensen U.H."/>
            <person name="Andersen M.R."/>
            <person name="Baker S.E."/>
        </authorList>
    </citation>
    <scope>NUCLEOTIDE SEQUENCE [LARGE SCALE GENOMIC DNA]</scope>
    <source>
        <strain evidence="2 3">CBS 707.79</strain>
    </source>
</reference>
<feature type="compositionally biased region" description="Pro residues" evidence="1">
    <location>
        <begin position="7"/>
        <end position="23"/>
    </location>
</feature>
<dbReference type="Proteomes" id="UP000247810">
    <property type="component" value="Unassembled WGS sequence"/>
</dbReference>
<evidence type="ECO:0000256" key="1">
    <source>
        <dbReference type="SAM" id="MobiDB-lite"/>
    </source>
</evidence>
<name>A0A319DJR3_9EURO</name>
<accession>A0A319DJR3</accession>
<dbReference type="VEuPathDB" id="FungiDB:BO71DRAFT_396034"/>
<feature type="region of interest" description="Disordered" evidence="1">
    <location>
        <begin position="1"/>
        <end position="24"/>
    </location>
</feature>
<organism evidence="2 3">
    <name type="scientific">Aspergillus ellipticus CBS 707.79</name>
    <dbReference type="NCBI Taxonomy" id="1448320"/>
    <lineage>
        <taxon>Eukaryota</taxon>
        <taxon>Fungi</taxon>
        <taxon>Dikarya</taxon>
        <taxon>Ascomycota</taxon>
        <taxon>Pezizomycotina</taxon>
        <taxon>Eurotiomycetes</taxon>
        <taxon>Eurotiomycetidae</taxon>
        <taxon>Eurotiales</taxon>
        <taxon>Aspergillaceae</taxon>
        <taxon>Aspergillus</taxon>
        <taxon>Aspergillus subgen. Circumdati</taxon>
    </lineage>
</organism>
<dbReference type="AlphaFoldDB" id="A0A319DJR3"/>
<proteinExistence type="predicted"/>
<protein>
    <submittedName>
        <fullName evidence="2">Uncharacterized protein</fullName>
    </submittedName>
</protein>
<evidence type="ECO:0000313" key="2">
    <source>
        <dbReference type="EMBL" id="PYH97609.1"/>
    </source>
</evidence>
<sequence length="68" mass="7737">MYYLPTHPVPNKPIYNSPPPPRYPEPKTLLTPIKTNPGHTQVFPPIYKAGGGKDDAWIQQRLDHVMLC</sequence>
<keyword evidence="3" id="KW-1185">Reference proteome</keyword>
<dbReference type="EMBL" id="KZ825822">
    <property type="protein sequence ID" value="PYH97609.1"/>
    <property type="molecule type" value="Genomic_DNA"/>
</dbReference>
<gene>
    <name evidence="2" type="ORF">BO71DRAFT_396034</name>
</gene>